<organism evidence="2 4">
    <name type="scientific">Cupriavidus campinensis</name>
    <dbReference type="NCBI Taxonomy" id="151783"/>
    <lineage>
        <taxon>Bacteria</taxon>
        <taxon>Pseudomonadati</taxon>
        <taxon>Pseudomonadota</taxon>
        <taxon>Betaproteobacteria</taxon>
        <taxon>Burkholderiales</taxon>
        <taxon>Burkholderiaceae</taxon>
        <taxon>Cupriavidus</taxon>
    </lineage>
</organism>
<evidence type="ECO:0000313" key="4">
    <source>
        <dbReference type="Proteomes" id="UP001056132"/>
    </source>
</evidence>
<gene>
    <name evidence="1" type="ORF">FGG12_18680</name>
    <name evidence="2" type="ORF">M5D45_19085</name>
</gene>
<accession>A0AAE9L3Q0</accession>
<dbReference type="EMBL" id="VCIZ01000011">
    <property type="protein sequence ID" value="TSP11254.1"/>
    <property type="molecule type" value="Genomic_DNA"/>
</dbReference>
<proteinExistence type="predicted"/>
<dbReference type="Proteomes" id="UP001056132">
    <property type="component" value="Chromosome 2"/>
</dbReference>
<reference evidence="2" key="3">
    <citation type="submission" date="2022-05" db="EMBL/GenBank/DDBJ databases">
        <authorList>
            <person name="Kunte H.-J."/>
        </authorList>
    </citation>
    <scope>NUCLEOTIDE SEQUENCE</scope>
    <source>
        <strain evidence="2">G5</strain>
    </source>
</reference>
<reference evidence="1 3" key="1">
    <citation type="submission" date="2019-05" db="EMBL/GenBank/DDBJ databases">
        <title>Whole genome sequence analysis of Cupriavidus campinensis S14E4C strain.</title>
        <authorList>
            <person name="Abbaszade G."/>
            <person name="Szabo A."/>
            <person name="Toumi M."/>
            <person name="Toth E."/>
        </authorList>
    </citation>
    <scope>NUCLEOTIDE SEQUENCE [LARGE SCALE GENOMIC DNA]</scope>
    <source>
        <strain evidence="1 3">S14E4C</strain>
    </source>
</reference>
<reference evidence="2" key="2">
    <citation type="journal article" date="2022" name="Microbiol. Resour. Announc.">
        <title>Genome Sequence of Cupriavidus campinensis Strain G5, a Member of a Bacterial Consortium Capable of Polyethylene Degradation.</title>
        <authorList>
            <person name="Schneider B."/>
            <person name="Pfeiffer F."/>
            <person name="Dyall-Smith M."/>
            <person name="Kunte H.J."/>
        </authorList>
    </citation>
    <scope>NUCLEOTIDE SEQUENCE</scope>
    <source>
        <strain evidence="2">G5</strain>
    </source>
</reference>
<name>A0AAE9L3Q0_9BURK</name>
<evidence type="ECO:0000313" key="3">
    <source>
        <dbReference type="Proteomes" id="UP000318943"/>
    </source>
</evidence>
<dbReference type="AlphaFoldDB" id="A0AAE9L3Q0"/>
<evidence type="ECO:0000313" key="2">
    <source>
        <dbReference type="EMBL" id="URF07317.1"/>
    </source>
</evidence>
<dbReference type="KEGG" id="ccam:M5D45_19085"/>
<protein>
    <submittedName>
        <fullName evidence="2">Uncharacterized protein</fullName>
    </submittedName>
</protein>
<dbReference type="EMBL" id="CP097331">
    <property type="protein sequence ID" value="URF07317.1"/>
    <property type="molecule type" value="Genomic_DNA"/>
</dbReference>
<dbReference type="Proteomes" id="UP000318943">
    <property type="component" value="Unassembled WGS sequence"/>
</dbReference>
<dbReference type="RefSeq" id="WP_144199962.1">
    <property type="nucleotide sequence ID" value="NZ_CAJPVH010000016.1"/>
</dbReference>
<evidence type="ECO:0000313" key="1">
    <source>
        <dbReference type="EMBL" id="TSP11254.1"/>
    </source>
</evidence>
<sequence length="152" mass="17558">MPTAHDDPAPNVFDAWSSSTRQLMQDCSRYFVSPWLSQPILPNWRFGDTYIVSEDNSRDPGMERRILSENSYGRQLGRIMDALEVLVKHQKPADDPDSKAALKAFLELAEQIRQIKAETQSDRVDQLRTSLERLKTQCPDDFRRLMHSLPKP</sequence>
<keyword evidence="3" id="KW-1185">Reference proteome</keyword>